<dbReference type="PANTHER" id="PTHR47112">
    <property type="entry name" value="PX DOMAIN-CONTAINING PROTEIN"/>
    <property type="match status" value="1"/>
</dbReference>
<name>A0ABT1ATK7_9FLAO</name>
<proteinExistence type="predicted"/>
<sequence length="218" mass="25143">MSITGKNVTYEELAPLLKTGDIVLFHGDSQFQEVIDALTGSPYNHMAMVVLSKDLGGPPSMAPIMLWESTPYAITEDQELHRPKAGPTLVDLETRINQEVERGMFFRFVFRQLSRPLQDVNFRPLKGAIQHAYPDTFPTDKWFFIKGIIGRIFNREVRQPTFFCSELIAYTYQKMGLLSTQHPPDYYWPKDFSIKGRLPLRDNEMLGENLLLELQVKE</sequence>
<evidence type="ECO:0000313" key="1">
    <source>
        <dbReference type="EMBL" id="MCO5723274.1"/>
    </source>
</evidence>
<dbReference type="SUPFAM" id="SSF54001">
    <property type="entry name" value="Cysteine proteinases"/>
    <property type="match status" value="1"/>
</dbReference>
<dbReference type="PANTHER" id="PTHR47112:SF1">
    <property type="entry name" value="PX DOMAIN-CONTAINING PROTEIN"/>
    <property type="match status" value="1"/>
</dbReference>
<protein>
    <recommendedName>
        <fullName evidence="3">Permuted papain-like amidase YaeF/Yiix C92 family enzyme</fullName>
    </recommendedName>
</protein>
<dbReference type="Gene3D" id="3.90.1720.10">
    <property type="entry name" value="endopeptidase domain like (from Nostoc punctiforme)"/>
    <property type="match status" value="1"/>
</dbReference>
<organism evidence="1 2">
    <name type="scientific">Robiginitalea marina</name>
    <dbReference type="NCBI Taxonomy" id="2954105"/>
    <lineage>
        <taxon>Bacteria</taxon>
        <taxon>Pseudomonadati</taxon>
        <taxon>Bacteroidota</taxon>
        <taxon>Flavobacteriia</taxon>
        <taxon>Flavobacteriales</taxon>
        <taxon>Flavobacteriaceae</taxon>
        <taxon>Robiginitalea</taxon>
    </lineage>
</organism>
<evidence type="ECO:0008006" key="3">
    <source>
        <dbReference type="Google" id="ProtNLM"/>
    </source>
</evidence>
<dbReference type="Proteomes" id="UP001206312">
    <property type="component" value="Unassembled WGS sequence"/>
</dbReference>
<dbReference type="RefSeq" id="WP_252739656.1">
    <property type="nucleotide sequence ID" value="NZ_JAMXIB010000001.1"/>
</dbReference>
<keyword evidence="2" id="KW-1185">Reference proteome</keyword>
<dbReference type="InterPro" id="IPR038765">
    <property type="entry name" value="Papain-like_cys_pep_sf"/>
</dbReference>
<dbReference type="EMBL" id="JAMXIB010000001">
    <property type="protein sequence ID" value="MCO5723274.1"/>
    <property type="molecule type" value="Genomic_DNA"/>
</dbReference>
<gene>
    <name evidence="1" type="ORF">NG653_00300</name>
</gene>
<accession>A0ABT1ATK7</accession>
<reference evidence="1 2" key="1">
    <citation type="submission" date="2022-06" db="EMBL/GenBank/DDBJ databases">
        <authorList>
            <person name="Xuan X."/>
        </authorList>
    </citation>
    <scope>NUCLEOTIDE SEQUENCE [LARGE SCALE GENOMIC DNA]</scope>
    <source>
        <strain evidence="1 2">2V75</strain>
    </source>
</reference>
<evidence type="ECO:0000313" key="2">
    <source>
        <dbReference type="Proteomes" id="UP001206312"/>
    </source>
</evidence>
<comment type="caution">
    <text evidence="1">The sequence shown here is derived from an EMBL/GenBank/DDBJ whole genome shotgun (WGS) entry which is preliminary data.</text>
</comment>